<evidence type="ECO:0000313" key="5">
    <source>
        <dbReference type="Proteomes" id="UP000885826"/>
    </source>
</evidence>
<organism evidence="4 5">
    <name type="scientific">candidate division WOR-3 bacterium</name>
    <dbReference type="NCBI Taxonomy" id="2052148"/>
    <lineage>
        <taxon>Bacteria</taxon>
        <taxon>Bacteria division WOR-3</taxon>
    </lineage>
</organism>
<dbReference type="Proteomes" id="UP000885826">
    <property type="component" value="Unassembled WGS sequence"/>
</dbReference>
<dbReference type="CDD" id="cd07034">
    <property type="entry name" value="TPP_PYR_PFOR_IOR-alpha_like"/>
    <property type="match status" value="1"/>
</dbReference>
<accession>A0A9C9JZM1</accession>
<name>A0A9C9JZM1_UNCW3</name>
<feature type="domain" description="Pyruvate flavodoxin/ferredoxin oxidoreductase pyrimidine binding" evidence="2">
    <location>
        <begin position="24"/>
        <end position="244"/>
    </location>
</feature>
<dbReference type="InterPro" id="IPR052368">
    <property type="entry name" value="2-oxoacid_oxidoreductase"/>
</dbReference>
<gene>
    <name evidence="4" type="ORF">ENI34_02280</name>
</gene>
<dbReference type="InterPro" id="IPR002880">
    <property type="entry name" value="Pyrv_Fd/Flavodoxin_OxRdtase_N"/>
</dbReference>
<evidence type="ECO:0000313" key="4">
    <source>
        <dbReference type="EMBL" id="HEC77953.1"/>
    </source>
</evidence>
<dbReference type="FunFam" id="3.40.50.970:FF:000022">
    <property type="entry name" value="2-oxoglutarate ferredoxin oxidoreductase alpha subunit"/>
    <property type="match status" value="1"/>
</dbReference>
<dbReference type="SUPFAM" id="SSF52922">
    <property type="entry name" value="TK C-terminal domain-like"/>
    <property type="match status" value="1"/>
</dbReference>
<dbReference type="EMBL" id="DRIG01000027">
    <property type="protein sequence ID" value="HEC77953.1"/>
    <property type="molecule type" value="Genomic_DNA"/>
</dbReference>
<evidence type="ECO:0000259" key="3">
    <source>
        <dbReference type="Pfam" id="PF17147"/>
    </source>
</evidence>
<dbReference type="Pfam" id="PF17147">
    <property type="entry name" value="PFOR_II"/>
    <property type="match status" value="1"/>
</dbReference>
<dbReference type="InterPro" id="IPR033412">
    <property type="entry name" value="PFOR_II"/>
</dbReference>
<dbReference type="PANTHER" id="PTHR43088:SF1">
    <property type="entry name" value="SUBUNIT OF PYRUVATE:FLAVODOXIN OXIDOREDUCTASE"/>
    <property type="match status" value="1"/>
</dbReference>
<feature type="domain" description="Pyruvate:ferredoxin oxidoreductase core" evidence="3">
    <location>
        <begin position="282"/>
        <end position="363"/>
    </location>
</feature>
<dbReference type="Gene3D" id="3.40.50.970">
    <property type="match status" value="1"/>
</dbReference>
<evidence type="ECO:0000256" key="1">
    <source>
        <dbReference type="ARBA" id="ARBA00023002"/>
    </source>
</evidence>
<dbReference type="InterPro" id="IPR009014">
    <property type="entry name" value="Transketo_C/PFOR_II"/>
</dbReference>
<dbReference type="AlphaFoldDB" id="A0A9C9JZM1"/>
<dbReference type="Pfam" id="PF01855">
    <property type="entry name" value="POR_N"/>
    <property type="match status" value="1"/>
</dbReference>
<sequence>MKANPKDVLTGVYYIDGDVAAGYGALAAGCKFIGGYPITPSTEAAEAFARVAPKAGALFIQMEDELGSMASVVGAVWAGVKSMTITSGPGYSLMMENIGLGAMMETPFVLLNIQRGGPSTGVPTKTGQADMMQSRWGSHGDYEVIAISPDSPQEMFDYTIKAFNLAERYRCPVMIMSDECVGHMTEKVVIPPADEIELEPRRFYKGPPEEYLPFKPDPDLVPKLARAGDGFNLYITGRVHDERGYPVDKEEFKMKYIRRLVDKIRINKDKIIELKEEQTDDAEIVVVSYGISSRVAVKGVEKARSKGIKVGTLRLVTVWPFPDERITELAKRVKAFVVPEINYGQVVFDVARASHGKANVVLVPHGGAGVHNPDDIADAIEYAVREDKKIEGVVEYKTRLEKLVFEGGYKLKE</sequence>
<comment type="caution">
    <text evidence="4">The sequence shown here is derived from an EMBL/GenBank/DDBJ whole genome shotgun (WGS) entry which is preliminary data.</text>
</comment>
<dbReference type="PANTHER" id="PTHR43088">
    <property type="entry name" value="SUBUNIT OF PYRUVATE:FLAVODOXIN OXIDOREDUCTASE-RELATED"/>
    <property type="match status" value="1"/>
</dbReference>
<dbReference type="InterPro" id="IPR029061">
    <property type="entry name" value="THDP-binding"/>
</dbReference>
<dbReference type="PROSITE" id="PS51257">
    <property type="entry name" value="PROKAR_LIPOPROTEIN"/>
    <property type="match status" value="1"/>
</dbReference>
<dbReference type="NCBIfam" id="NF006412">
    <property type="entry name" value="PRK08659.1"/>
    <property type="match status" value="1"/>
</dbReference>
<keyword evidence="1" id="KW-0560">Oxidoreductase</keyword>
<reference evidence="4" key="1">
    <citation type="journal article" date="2020" name="mSystems">
        <title>Genome- and Community-Level Interaction Insights into Carbon Utilization and Element Cycling Functions of Hydrothermarchaeota in Hydrothermal Sediment.</title>
        <authorList>
            <person name="Zhou Z."/>
            <person name="Liu Y."/>
            <person name="Xu W."/>
            <person name="Pan J."/>
            <person name="Luo Z.H."/>
            <person name="Li M."/>
        </authorList>
    </citation>
    <scope>NUCLEOTIDE SEQUENCE</scope>
    <source>
        <strain evidence="4">HyVt-388</strain>
    </source>
</reference>
<protein>
    <submittedName>
        <fullName evidence="4">2-oxoacid:acceptor oxidoreductase subunit alpha</fullName>
    </submittedName>
</protein>
<dbReference type="Gene3D" id="3.40.50.920">
    <property type="match status" value="1"/>
</dbReference>
<dbReference type="SUPFAM" id="SSF52518">
    <property type="entry name" value="Thiamin diphosphate-binding fold (THDP-binding)"/>
    <property type="match status" value="1"/>
</dbReference>
<evidence type="ECO:0000259" key="2">
    <source>
        <dbReference type="Pfam" id="PF01855"/>
    </source>
</evidence>
<proteinExistence type="predicted"/>
<dbReference type="GO" id="GO:0016491">
    <property type="term" value="F:oxidoreductase activity"/>
    <property type="evidence" value="ECO:0007669"/>
    <property type="project" value="UniProtKB-KW"/>
</dbReference>